<dbReference type="RefSeq" id="WP_083052461.1">
    <property type="nucleotide sequence ID" value="NZ_CAXXQO010000004.1"/>
</dbReference>
<proteinExistence type="inferred from homology"/>
<dbReference type="GO" id="GO:0005886">
    <property type="term" value="C:plasma membrane"/>
    <property type="evidence" value="ECO:0007669"/>
    <property type="project" value="UniProtKB-SubCell"/>
</dbReference>
<feature type="domain" description="DUF2179" evidence="7">
    <location>
        <begin position="119"/>
        <end position="167"/>
    </location>
</feature>
<dbReference type="NCBIfam" id="NF003191">
    <property type="entry name" value="PRK04164.1-2"/>
    <property type="match status" value="1"/>
</dbReference>
<feature type="domain" description="DUF5698" evidence="8">
    <location>
        <begin position="29"/>
        <end position="86"/>
    </location>
</feature>
<keyword evidence="2 6" id="KW-1003">Cell membrane</keyword>
<feature type="transmembrane region" description="Helical" evidence="6">
    <location>
        <begin position="6"/>
        <end position="30"/>
    </location>
</feature>
<feature type="transmembrane region" description="Helical" evidence="6">
    <location>
        <begin position="42"/>
        <end position="62"/>
    </location>
</feature>
<dbReference type="PANTHER" id="PTHR40060">
    <property type="entry name" value="UPF0316 PROTEIN YEBE"/>
    <property type="match status" value="1"/>
</dbReference>
<sequence>MTIEPWILEWIILPLVVFISRVIDVSLGTIRIILASRGNQKYAPLIGFFEILLWLIVARQVLSNMSNPASVLAYALGFSAGTYLGIKLENSFAFGDVLIRIVCKDTGSSIASSLRSFGYGVTEVNAEGRDGPVTILFSVISRKDIPEVEKRIHGLDRSAFYSIEDVRFLNSGSKRWITQEARVQPAGRAK</sequence>
<dbReference type="Proteomes" id="UP000192343">
    <property type="component" value="Unassembled WGS sequence"/>
</dbReference>
<evidence type="ECO:0000313" key="10">
    <source>
        <dbReference type="Proteomes" id="UP000192343"/>
    </source>
</evidence>
<evidence type="ECO:0000256" key="1">
    <source>
        <dbReference type="ARBA" id="ARBA00004651"/>
    </source>
</evidence>
<dbReference type="OrthoDB" id="48231at2"/>
<evidence type="ECO:0000259" key="8">
    <source>
        <dbReference type="Pfam" id="PF18955"/>
    </source>
</evidence>
<evidence type="ECO:0000256" key="2">
    <source>
        <dbReference type="ARBA" id="ARBA00022475"/>
    </source>
</evidence>
<keyword evidence="10" id="KW-1185">Reference proteome</keyword>
<dbReference type="InterPro" id="IPR022930">
    <property type="entry name" value="UPF0316"/>
</dbReference>
<dbReference type="PANTHER" id="PTHR40060:SF1">
    <property type="entry name" value="UPF0316 PROTEIN YEBE"/>
    <property type="match status" value="1"/>
</dbReference>
<gene>
    <name evidence="9" type="ORF">B4O97_16240</name>
</gene>
<keyword evidence="5 6" id="KW-0472">Membrane</keyword>
<evidence type="ECO:0000259" key="7">
    <source>
        <dbReference type="Pfam" id="PF10035"/>
    </source>
</evidence>
<dbReference type="HAMAP" id="MF_01515">
    <property type="entry name" value="UPF0316"/>
    <property type="match status" value="1"/>
</dbReference>
<dbReference type="EMBL" id="MWQY01000022">
    <property type="protein sequence ID" value="ORC32612.1"/>
    <property type="molecule type" value="Genomic_DNA"/>
</dbReference>
<name>A0A1Y1RVC8_9SPIO</name>
<organism evidence="9 10">
    <name type="scientific">Marispirochaeta aestuarii</name>
    <dbReference type="NCBI Taxonomy" id="1963862"/>
    <lineage>
        <taxon>Bacteria</taxon>
        <taxon>Pseudomonadati</taxon>
        <taxon>Spirochaetota</taxon>
        <taxon>Spirochaetia</taxon>
        <taxon>Spirochaetales</taxon>
        <taxon>Spirochaetaceae</taxon>
        <taxon>Marispirochaeta</taxon>
    </lineage>
</organism>
<reference evidence="9 10" key="1">
    <citation type="submission" date="2017-03" db="EMBL/GenBank/DDBJ databases">
        <title>Draft Genome sequence of Marispirochaeta sp. strain JC444.</title>
        <authorList>
            <person name="Shivani Y."/>
            <person name="Subhash Y."/>
            <person name="Sasikala C."/>
            <person name="Ramana C."/>
        </authorList>
    </citation>
    <scope>NUCLEOTIDE SEQUENCE [LARGE SCALE GENOMIC DNA]</scope>
    <source>
        <strain evidence="9 10">JC444</strain>
    </source>
</reference>
<keyword evidence="4 6" id="KW-1133">Transmembrane helix</keyword>
<dbReference type="Pfam" id="PF10035">
    <property type="entry name" value="DUF2179"/>
    <property type="match status" value="1"/>
</dbReference>
<evidence type="ECO:0000256" key="6">
    <source>
        <dbReference type="HAMAP-Rule" id="MF_01515"/>
    </source>
</evidence>
<dbReference type="CDD" id="cd16381">
    <property type="entry name" value="YitT_C_like_1"/>
    <property type="match status" value="1"/>
</dbReference>
<comment type="similarity">
    <text evidence="6">Belongs to the UPF0316 family.</text>
</comment>
<protein>
    <recommendedName>
        <fullName evidence="6">UPF0316 protein B4O97_16240</fullName>
    </recommendedName>
</protein>
<evidence type="ECO:0000256" key="3">
    <source>
        <dbReference type="ARBA" id="ARBA00022692"/>
    </source>
</evidence>
<dbReference type="STRING" id="1963862.B4O97_16240"/>
<dbReference type="AlphaFoldDB" id="A0A1Y1RVC8"/>
<dbReference type="InterPro" id="IPR019264">
    <property type="entry name" value="DUF2179"/>
</dbReference>
<evidence type="ECO:0000256" key="4">
    <source>
        <dbReference type="ARBA" id="ARBA00022989"/>
    </source>
</evidence>
<dbReference type="InterPro" id="IPR044035">
    <property type="entry name" value="DUF5698"/>
</dbReference>
<evidence type="ECO:0000256" key="5">
    <source>
        <dbReference type="ARBA" id="ARBA00023136"/>
    </source>
</evidence>
<evidence type="ECO:0000313" key="9">
    <source>
        <dbReference type="EMBL" id="ORC32612.1"/>
    </source>
</evidence>
<dbReference type="Pfam" id="PF18955">
    <property type="entry name" value="DUF5698"/>
    <property type="match status" value="1"/>
</dbReference>
<keyword evidence="3 6" id="KW-0812">Transmembrane</keyword>
<comment type="subcellular location">
    <subcellularLocation>
        <location evidence="1 6">Cell membrane</location>
        <topology evidence="1 6">Multi-pass membrane protein</topology>
    </subcellularLocation>
</comment>
<feature type="transmembrane region" description="Helical" evidence="6">
    <location>
        <begin position="68"/>
        <end position="86"/>
    </location>
</feature>
<accession>A0A1Y1RVC8</accession>
<comment type="caution">
    <text evidence="9">The sequence shown here is derived from an EMBL/GenBank/DDBJ whole genome shotgun (WGS) entry which is preliminary data.</text>
</comment>